<dbReference type="GO" id="GO:0022857">
    <property type="term" value="F:transmembrane transporter activity"/>
    <property type="evidence" value="ECO:0007669"/>
    <property type="project" value="InterPro"/>
</dbReference>
<name>A0A5B8RWR2_9BURK</name>
<keyword evidence="2" id="KW-0813">Transport</keyword>
<keyword evidence="10" id="KW-1185">Reference proteome</keyword>
<dbReference type="AlphaFoldDB" id="A0A5B8RWR2"/>
<evidence type="ECO:0000256" key="5">
    <source>
        <dbReference type="ARBA" id="ARBA00022989"/>
    </source>
</evidence>
<evidence type="ECO:0000256" key="2">
    <source>
        <dbReference type="ARBA" id="ARBA00022448"/>
    </source>
</evidence>
<feature type="transmembrane region" description="Helical" evidence="7">
    <location>
        <begin position="869"/>
        <end position="897"/>
    </location>
</feature>
<protein>
    <submittedName>
        <fullName evidence="9">MFS transporter</fullName>
    </submittedName>
</protein>
<dbReference type="GO" id="GO:0005886">
    <property type="term" value="C:plasma membrane"/>
    <property type="evidence" value="ECO:0007669"/>
    <property type="project" value="UniProtKB-SubCell"/>
</dbReference>
<dbReference type="InterPro" id="IPR036259">
    <property type="entry name" value="MFS_trans_sf"/>
</dbReference>
<gene>
    <name evidence="9" type="ORF">FOZ74_08975</name>
</gene>
<dbReference type="InterPro" id="IPR050171">
    <property type="entry name" value="MFS_Transporters"/>
</dbReference>
<feature type="transmembrane region" description="Helical" evidence="7">
    <location>
        <begin position="639"/>
        <end position="661"/>
    </location>
</feature>
<dbReference type="PROSITE" id="PS50850">
    <property type="entry name" value="MFS"/>
    <property type="match status" value="1"/>
</dbReference>
<keyword evidence="5 7" id="KW-1133">Transmembrane helix</keyword>
<dbReference type="OrthoDB" id="8820686at2"/>
<feature type="transmembrane region" description="Helical" evidence="7">
    <location>
        <begin position="254"/>
        <end position="274"/>
    </location>
</feature>
<organism evidence="9 10">
    <name type="scientific">Comamonas flocculans</name>
    <dbReference type="NCBI Taxonomy" id="2597701"/>
    <lineage>
        <taxon>Bacteria</taxon>
        <taxon>Pseudomonadati</taxon>
        <taxon>Pseudomonadota</taxon>
        <taxon>Betaproteobacteria</taxon>
        <taxon>Burkholderiales</taxon>
        <taxon>Comamonadaceae</taxon>
        <taxon>Comamonas</taxon>
    </lineage>
</organism>
<dbReference type="EMBL" id="CP042344">
    <property type="protein sequence ID" value="QEA13154.1"/>
    <property type="molecule type" value="Genomic_DNA"/>
</dbReference>
<proteinExistence type="predicted"/>
<feature type="transmembrane region" description="Helical" evidence="7">
    <location>
        <begin position="754"/>
        <end position="771"/>
    </location>
</feature>
<feature type="transmembrane region" description="Helical" evidence="7">
    <location>
        <begin position="26"/>
        <end position="44"/>
    </location>
</feature>
<feature type="transmembrane region" description="Helical" evidence="7">
    <location>
        <begin position="604"/>
        <end position="627"/>
    </location>
</feature>
<keyword evidence="6 7" id="KW-0472">Membrane</keyword>
<dbReference type="Pfam" id="PF07690">
    <property type="entry name" value="MFS_1"/>
    <property type="match status" value="1"/>
</dbReference>
<dbReference type="InterPro" id="IPR020846">
    <property type="entry name" value="MFS_dom"/>
</dbReference>
<sequence length="919" mass="96219">MRSDGTRTPAGHAAGAWSHGMSAFRVAAPVAWLLVLLSALLIGLRIEQVMLEFAQSRSLRTAQRVSDQIAFGYRLGLGLHDQTQLPVVLARQGAQDTELVGGWVATGDGEVVAELGQSAGRYAGALHGSWTARLMGSGNHADAPVASLVRQQGAQMFVGTALLDPSGHRAGVLWLVYDLSALRAAAWSVIRPLWPYALAVGMLLSLALGGIGMAWALLTGRRLRQAGSALGAAEPEDALHLPELERAAPGGRRAGALLAAAMLLSFAALTLLAWQGRQLAKPLLLEQIDRNARSVLSMAQEQVQRALSLGIPADRLVGVDAMLQAELETAPEVAFLAWQSSPDSAPVLVSQTRASASEAARALAAAGEGDTAFRLVRQTVTALAGGGAAAGSDASLSSGTTFAYIDARVRAVLIDLAFAILVGLVLAREMLGATWQRSVLKPYLDFSVLWAQWCRQARRLRLQADVAHRAGTQRLHDWWQDIRQTLQDLAAQAASVLRGEQPNARAMALTRIRLLVFLTALSDELLRPFFTVFASEMQPPGLAISPTTVAVLPVATFMLTLALAQPLGPWLARRVAMRWALFLSSLAGAALLLATAWAQDAATLMLLRAGSGLAYGLLLILAQTAIVRLTDSRSRGRGLVEVAAAIVAAGVCGPALGGLLVQRLGTTLAFAACALCLGMAALVSISLPRLQHESSDVPPALGWRGMAAILRNRQVMAVTWYAAVPARLAAVALLVVVTPLYLQAQGESAAVSGRVLLAYFLAFMIVAPLVARWSDLSGQRRSWVVWGCALSALACGLMVLVGGAWGAALCCALLGVAQAFQSAPQLVLVTEAFEASSAQAQGASLAGAQTVTPAQALAAFRFLERVGSILAPFVVALAVARLGMDGAVLVVGALLALGTLGLMTGLRAAQADGVKHAMA</sequence>
<feature type="transmembrane region" description="Helical" evidence="7">
    <location>
        <begin position="783"/>
        <end position="816"/>
    </location>
</feature>
<feature type="transmembrane region" description="Helical" evidence="7">
    <location>
        <begin position="196"/>
        <end position="218"/>
    </location>
</feature>
<feature type="transmembrane region" description="Helical" evidence="7">
    <location>
        <begin position="542"/>
        <end position="564"/>
    </location>
</feature>
<feature type="transmembrane region" description="Helical" evidence="7">
    <location>
        <begin position="576"/>
        <end position="598"/>
    </location>
</feature>
<keyword evidence="4 7" id="KW-0812">Transmembrane</keyword>
<dbReference type="RefSeq" id="WP_146912746.1">
    <property type="nucleotide sequence ID" value="NZ_CP042344.1"/>
</dbReference>
<dbReference type="Gene3D" id="1.20.1250.20">
    <property type="entry name" value="MFS general substrate transporter like domains"/>
    <property type="match status" value="1"/>
</dbReference>
<evidence type="ECO:0000259" key="8">
    <source>
        <dbReference type="PROSITE" id="PS50850"/>
    </source>
</evidence>
<feature type="transmembrane region" description="Helical" evidence="7">
    <location>
        <begin position="667"/>
        <end position="687"/>
    </location>
</feature>
<dbReference type="PANTHER" id="PTHR23517">
    <property type="entry name" value="RESISTANCE PROTEIN MDTM, PUTATIVE-RELATED-RELATED"/>
    <property type="match status" value="1"/>
</dbReference>
<evidence type="ECO:0000256" key="1">
    <source>
        <dbReference type="ARBA" id="ARBA00004651"/>
    </source>
</evidence>
<evidence type="ECO:0000256" key="3">
    <source>
        <dbReference type="ARBA" id="ARBA00022475"/>
    </source>
</evidence>
<dbReference type="Proteomes" id="UP000321199">
    <property type="component" value="Chromosome"/>
</dbReference>
<accession>A0A5B8RWR2</accession>
<evidence type="ECO:0000313" key="9">
    <source>
        <dbReference type="EMBL" id="QEA13154.1"/>
    </source>
</evidence>
<feature type="transmembrane region" description="Helical" evidence="7">
    <location>
        <begin position="718"/>
        <end position="742"/>
    </location>
</feature>
<evidence type="ECO:0000256" key="4">
    <source>
        <dbReference type="ARBA" id="ARBA00022692"/>
    </source>
</evidence>
<evidence type="ECO:0000313" key="10">
    <source>
        <dbReference type="Proteomes" id="UP000321199"/>
    </source>
</evidence>
<comment type="subcellular location">
    <subcellularLocation>
        <location evidence="1">Cell membrane</location>
        <topology evidence="1">Multi-pass membrane protein</topology>
    </subcellularLocation>
</comment>
<feature type="domain" description="Major facilitator superfamily (MFS) profile" evidence="8">
    <location>
        <begin position="508"/>
        <end position="910"/>
    </location>
</feature>
<dbReference type="SUPFAM" id="SSF103473">
    <property type="entry name" value="MFS general substrate transporter"/>
    <property type="match status" value="1"/>
</dbReference>
<evidence type="ECO:0000256" key="7">
    <source>
        <dbReference type="SAM" id="Phobius"/>
    </source>
</evidence>
<evidence type="ECO:0000256" key="6">
    <source>
        <dbReference type="ARBA" id="ARBA00023136"/>
    </source>
</evidence>
<keyword evidence="3" id="KW-1003">Cell membrane</keyword>
<dbReference type="InterPro" id="IPR011701">
    <property type="entry name" value="MFS"/>
</dbReference>
<dbReference type="KEGG" id="cof:FOZ74_08975"/>
<reference evidence="9 10" key="1">
    <citation type="submission" date="2019-07" db="EMBL/GenBank/DDBJ databases">
        <title>Complete genome sequence of Comamonas sp. NLF 7-7 isolated from livestock.</title>
        <authorList>
            <person name="Kim D.H."/>
            <person name="Kim J.G."/>
        </authorList>
    </citation>
    <scope>NUCLEOTIDE SEQUENCE [LARGE SCALE GENOMIC DNA]</scope>
    <source>
        <strain evidence="9 10">NLF 7-7</strain>
    </source>
</reference>